<feature type="domain" description="AB hydrolase-1" evidence="7">
    <location>
        <begin position="158"/>
        <end position="357"/>
    </location>
</feature>
<evidence type="ECO:0000313" key="10">
    <source>
        <dbReference type="Proteomes" id="UP000502298"/>
    </source>
</evidence>
<dbReference type="AlphaFoldDB" id="A0A6H2ELG1"/>
<dbReference type="InterPro" id="IPR051601">
    <property type="entry name" value="Serine_prot/Carboxylest_S33"/>
</dbReference>
<evidence type="ECO:0000256" key="1">
    <source>
        <dbReference type="ARBA" id="ARBA00010088"/>
    </source>
</evidence>
<feature type="compositionally biased region" description="Polar residues" evidence="4">
    <location>
        <begin position="708"/>
        <end position="733"/>
    </location>
</feature>
<name>A0A6H2ELG1_9ACTO</name>
<reference evidence="9 10" key="1">
    <citation type="submission" date="2020-03" db="EMBL/GenBank/DDBJ databases">
        <title>Complete genome of Arcanobacterium buesumensis sp. nov. strain 2701.</title>
        <authorList>
            <person name="Borowiak M."/>
            <person name="Alssahen M."/>
            <person name="Laemmler C."/>
            <person name="Malorny B."/>
            <person name="Hassan A."/>
            <person name="Prenger-Berninghoff E."/>
            <person name="Ploetz M."/>
            <person name="Abdulmawjood A."/>
        </authorList>
    </citation>
    <scope>NUCLEOTIDE SEQUENCE [LARGE SCALE GENOMIC DNA]</scope>
    <source>
        <strain evidence="9 10">2701</strain>
    </source>
</reference>
<dbReference type="InterPro" id="IPR000073">
    <property type="entry name" value="AB_hydrolase_1"/>
</dbReference>
<dbReference type="KEGG" id="arca:HC352_04800"/>
<protein>
    <submittedName>
        <fullName evidence="9">Alpha/beta fold hydrolase</fullName>
    </submittedName>
</protein>
<keyword evidence="5" id="KW-1133">Transmembrane helix</keyword>
<comment type="similarity">
    <text evidence="1">Belongs to the peptidase S33 family.</text>
</comment>
<dbReference type="Proteomes" id="UP000502298">
    <property type="component" value="Chromosome"/>
</dbReference>
<dbReference type="PANTHER" id="PTHR43248">
    <property type="entry name" value="2-SUCCINYL-6-HYDROXY-2,4-CYCLOHEXADIENE-1-CARBOXYLATE SYNTHASE"/>
    <property type="match status" value="1"/>
</dbReference>
<evidence type="ECO:0000256" key="3">
    <source>
        <dbReference type="ARBA" id="ARBA00022801"/>
    </source>
</evidence>
<evidence type="ECO:0000256" key="4">
    <source>
        <dbReference type="SAM" id="MobiDB-lite"/>
    </source>
</evidence>
<dbReference type="EMBL" id="CP050804">
    <property type="protein sequence ID" value="QJC21887.1"/>
    <property type="molecule type" value="Genomic_DNA"/>
</dbReference>
<evidence type="ECO:0000256" key="5">
    <source>
        <dbReference type="SAM" id="Phobius"/>
    </source>
</evidence>
<feature type="region of interest" description="Disordered" evidence="4">
    <location>
        <begin position="643"/>
        <end position="737"/>
    </location>
</feature>
<dbReference type="Pfam" id="PF08386">
    <property type="entry name" value="Abhydrolase_4"/>
    <property type="match status" value="1"/>
</dbReference>
<dbReference type="GO" id="GO:0016787">
    <property type="term" value="F:hydrolase activity"/>
    <property type="evidence" value="ECO:0007669"/>
    <property type="project" value="UniProtKB-KW"/>
</dbReference>
<dbReference type="RefSeq" id="WP_168917826.1">
    <property type="nucleotide sequence ID" value="NZ_CP050804.1"/>
</dbReference>
<feature type="chain" id="PRO_5039191063" evidence="6">
    <location>
        <begin position="25"/>
        <end position="773"/>
    </location>
</feature>
<keyword evidence="3 9" id="KW-0378">Hydrolase</keyword>
<evidence type="ECO:0000256" key="2">
    <source>
        <dbReference type="ARBA" id="ARBA00022729"/>
    </source>
</evidence>
<dbReference type="Gene3D" id="3.40.50.1820">
    <property type="entry name" value="alpha/beta hydrolase"/>
    <property type="match status" value="1"/>
</dbReference>
<evidence type="ECO:0000313" key="9">
    <source>
        <dbReference type="EMBL" id="QJC21887.1"/>
    </source>
</evidence>
<dbReference type="SUPFAM" id="SSF53474">
    <property type="entry name" value="alpha/beta-Hydrolases"/>
    <property type="match status" value="1"/>
</dbReference>
<keyword evidence="10" id="KW-1185">Reference proteome</keyword>
<organism evidence="9 10">
    <name type="scientific">Arcanobacterium buesumense</name>
    <dbReference type="NCBI Taxonomy" id="2722751"/>
    <lineage>
        <taxon>Bacteria</taxon>
        <taxon>Bacillati</taxon>
        <taxon>Actinomycetota</taxon>
        <taxon>Actinomycetes</taxon>
        <taxon>Actinomycetales</taxon>
        <taxon>Actinomycetaceae</taxon>
        <taxon>Arcanobacterium</taxon>
    </lineage>
</organism>
<feature type="compositionally biased region" description="Acidic residues" evidence="4">
    <location>
        <begin position="663"/>
        <end position="674"/>
    </location>
</feature>
<accession>A0A6H2ELG1</accession>
<evidence type="ECO:0000259" key="7">
    <source>
        <dbReference type="Pfam" id="PF00561"/>
    </source>
</evidence>
<dbReference type="PANTHER" id="PTHR43248:SF29">
    <property type="entry name" value="TRIPEPTIDYL AMINOPEPTIDASE"/>
    <property type="match status" value="1"/>
</dbReference>
<dbReference type="Pfam" id="PF00561">
    <property type="entry name" value="Abhydrolase_1"/>
    <property type="match status" value="1"/>
</dbReference>
<dbReference type="InterPro" id="IPR029058">
    <property type="entry name" value="AB_hydrolase_fold"/>
</dbReference>
<feature type="domain" description="Peptidase S33 tripeptidyl aminopeptidase-like C-terminal" evidence="8">
    <location>
        <begin position="547"/>
        <end position="632"/>
    </location>
</feature>
<feature type="transmembrane region" description="Helical" evidence="5">
    <location>
        <begin position="742"/>
        <end position="767"/>
    </location>
</feature>
<gene>
    <name evidence="9" type="ORF">HC352_04800</name>
</gene>
<feature type="signal peptide" evidence="6">
    <location>
        <begin position="1"/>
        <end position="24"/>
    </location>
</feature>
<sequence length="773" mass="83688">MRHKRFLSAIGMLASLSLFSPVFAFATAGETSGDEPAVVVSAEPDEYSLSDFSENVYAGGTLVKDATALEQSADGTFRVKSPQAGGQATGLVPSGLEKYYEQKIISTECVTPAVEALDEGHQCGWLIVPIDYQHPENGDMALGYYRASARSGNSQGSIVFNYGGPGHSTTNYLMIDNIFSETYHKLNENYDLVAIDQRGVAGHQMGTLGTLPFAQCSTSQKNVFDYRVYSEDAAIENEKDSLYGQKYVNSCFEYSGKYLGLDKVARANFLRNMTTEAAARDMDILRSVVGDEKLNYMGVSYGTKLGYIYAQTFPQNVGRFVYDAVLDPHKGKAPTEAEKTSALSEQQLRDQNAHYLEQGAGFQSSFEEFAQWCHTEYGEECALARPELQPNEGDLADDSPEISVYTKQMQNLIRPLLTKPIKYEGMRQDTGYSFFTLKTSVRGMLYAGKPNWKHLNSFLTSLAEQVLDHPDEAATDFSLAGSIIGFYSNYSGESTYARSAFNAINCADMANPKGASLENATKVENWYYDAAPFVDPGEPYRNFASLGTCDRWPFEGQLKVDDSLPEHPASLIVANVQDPATPIQNAIDVQERIGGDLVKVAASGHASFDRYQCATDIMITFLTTGNLPAEDGTNGICAVVKGAKSSGDQDADSDDTTTSGNSDDSENNDADDSVSDSTNDSTNDDHAQPDNDGVDDDHAQSDNGGVGTDQTPNGSDSSGQSDTNTTVSEQTPENPKVVGNNLAMTGIASGLLVLIASAMVLSGLVLLRRRAHN</sequence>
<evidence type="ECO:0000256" key="6">
    <source>
        <dbReference type="SAM" id="SignalP"/>
    </source>
</evidence>
<dbReference type="InterPro" id="IPR013595">
    <property type="entry name" value="Pept_S33_TAP-like_C"/>
</dbReference>
<keyword evidence="2 6" id="KW-0732">Signal</keyword>
<evidence type="ECO:0000259" key="8">
    <source>
        <dbReference type="Pfam" id="PF08386"/>
    </source>
</evidence>
<keyword evidence="5" id="KW-0472">Membrane</keyword>
<keyword evidence="5" id="KW-0812">Transmembrane</keyword>
<proteinExistence type="inferred from homology"/>